<dbReference type="OrthoDB" id="9984778at2759"/>
<evidence type="ECO:0000313" key="3">
    <source>
        <dbReference type="Proteomes" id="UP000272942"/>
    </source>
</evidence>
<evidence type="ECO:0000313" key="4">
    <source>
        <dbReference type="WBParaSite" id="ECPE_0001232801-mRNA-1"/>
    </source>
</evidence>
<accession>A0A183AZA7</accession>
<dbReference type="EMBL" id="UZAN01052579">
    <property type="protein sequence ID" value="VDP89563.1"/>
    <property type="molecule type" value="Genomic_DNA"/>
</dbReference>
<name>A0A183AZA7_9TREM</name>
<gene>
    <name evidence="2" type="ORF">ECPE_LOCUS12291</name>
</gene>
<evidence type="ECO:0000313" key="2">
    <source>
        <dbReference type="EMBL" id="VDP89563.1"/>
    </source>
</evidence>
<protein>
    <submittedName>
        <fullName evidence="4">Transmembrane protein</fullName>
    </submittedName>
</protein>
<reference evidence="2 3" key="2">
    <citation type="submission" date="2018-11" db="EMBL/GenBank/DDBJ databases">
        <authorList>
            <consortium name="Pathogen Informatics"/>
        </authorList>
    </citation>
    <scope>NUCLEOTIDE SEQUENCE [LARGE SCALE GENOMIC DNA]</scope>
    <source>
        <strain evidence="2 3">Egypt</strain>
    </source>
</reference>
<reference evidence="4" key="1">
    <citation type="submission" date="2016-06" db="UniProtKB">
        <authorList>
            <consortium name="WormBaseParasite"/>
        </authorList>
    </citation>
    <scope>IDENTIFICATION</scope>
</reference>
<evidence type="ECO:0000256" key="1">
    <source>
        <dbReference type="SAM" id="Phobius"/>
    </source>
</evidence>
<sequence>MKNPLLSAHLFQANQTNLPSFLRTVNSFVHVILCLPTDHIKENSLRDDLSPVIERSPTETNYPLQITRIGCQDGIIPQRVISSRPNISLIVHVHQGESNAPGRRSSLNATVVAPNQNQSVLRLNITTYDRLYYWMLSIQPIYARWTRTDKVSDQLASMIPPRPPNATVANLLKQLSVSQTHTDRNHVTTVMIYVLLAFFTLFVLTGILGLVGYLVQRLRHVHIKRRCSRHLVLATRKAMKKLPLRTLRPSDIEVSSGYDQSAVCIELYKASDVIRILPCRYVHLICFTVPFIFFSDSFYEIINVFFIPILACRKNAMVLANKLVFDNFGLIQVYSFGLGHNVTHPRDKLDLSHDPATLKRDDTSTS</sequence>
<dbReference type="Proteomes" id="UP000272942">
    <property type="component" value="Unassembled WGS sequence"/>
</dbReference>
<keyword evidence="1" id="KW-0812">Transmembrane</keyword>
<keyword evidence="1" id="KW-0472">Membrane</keyword>
<dbReference type="WBParaSite" id="ECPE_0001232801-mRNA-1">
    <property type="protein sequence ID" value="ECPE_0001232801-mRNA-1"/>
    <property type="gene ID" value="ECPE_0001232801"/>
</dbReference>
<dbReference type="AlphaFoldDB" id="A0A183AZA7"/>
<feature type="transmembrane region" description="Helical" evidence="1">
    <location>
        <begin position="190"/>
        <end position="215"/>
    </location>
</feature>
<keyword evidence="1" id="KW-1133">Transmembrane helix</keyword>
<keyword evidence="3" id="KW-1185">Reference proteome</keyword>
<proteinExistence type="predicted"/>
<organism evidence="4">
    <name type="scientific">Echinostoma caproni</name>
    <dbReference type="NCBI Taxonomy" id="27848"/>
    <lineage>
        <taxon>Eukaryota</taxon>
        <taxon>Metazoa</taxon>
        <taxon>Spiralia</taxon>
        <taxon>Lophotrochozoa</taxon>
        <taxon>Platyhelminthes</taxon>
        <taxon>Trematoda</taxon>
        <taxon>Digenea</taxon>
        <taxon>Plagiorchiida</taxon>
        <taxon>Echinostomata</taxon>
        <taxon>Echinostomatoidea</taxon>
        <taxon>Echinostomatidae</taxon>
        <taxon>Echinostoma</taxon>
    </lineage>
</organism>